<keyword evidence="5" id="KW-1185">Reference proteome</keyword>
<dbReference type="STRING" id="36087.A0A077ZCJ6"/>
<reference evidence="4" key="2">
    <citation type="submission" date="2014-03" db="EMBL/GenBank/DDBJ databases">
        <title>The whipworm genome and dual-species transcriptomics of an intimate host-pathogen interaction.</title>
        <authorList>
            <person name="Foth B.J."/>
            <person name="Tsai I.J."/>
            <person name="Reid A.J."/>
            <person name="Bancroft A.J."/>
            <person name="Nichol S."/>
            <person name="Tracey A."/>
            <person name="Holroyd N."/>
            <person name="Cotton J.A."/>
            <person name="Stanley E.J."/>
            <person name="Zarowiecki M."/>
            <person name="Liu J.Z."/>
            <person name="Huckvale T."/>
            <person name="Cooper P.J."/>
            <person name="Grencis R.K."/>
            <person name="Berriman M."/>
        </authorList>
    </citation>
    <scope>NUCLEOTIDE SEQUENCE [LARGE SCALE GENOMIC DNA]</scope>
</reference>
<dbReference type="InterPro" id="IPR001254">
    <property type="entry name" value="Trypsin_dom"/>
</dbReference>
<name>A0A077ZCJ6_TRITR</name>
<dbReference type="CDD" id="cd00190">
    <property type="entry name" value="Tryp_SPc"/>
    <property type="match status" value="1"/>
</dbReference>
<keyword evidence="2" id="KW-0732">Signal</keyword>
<gene>
    <name evidence="4" type="ORF">TTRE_0000554401</name>
</gene>
<feature type="signal peptide" evidence="2">
    <location>
        <begin position="1"/>
        <end position="21"/>
    </location>
</feature>
<dbReference type="GO" id="GO:0004252">
    <property type="term" value="F:serine-type endopeptidase activity"/>
    <property type="evidence" value="ECO:0007669"/>
    <property type="project" value="InterPro"/>
</dbReference>
<evidence type="ECO:0000313" key="5">
    <source>
        <dbReference type="Proteomes" id="UP000030665"/>
    </source>
</evidence>
<feature type="domain" description="Peptidase S1" evidence="3">
    <location>
        <begin position="41"/>
        <end position="204"/>
    </location>
</feature>
<dbReference type="OrthoDB" id="6376138at2759"/>
<dbReference type="InterPro" id="IPR043504">
    <property type="entry name" value="Peptidase_S1_PA_chymotrypsin"/>
</dbReference>
<dbReference type="EMBL" id="HG806141">
    <property type="protein sequence ID" value="CDW57253.1"/>
    <property type="molecule type" value="Genomic_DNA"/>
</dbReference>
<dbReference type="Proteomes" id="UP000030665">
    <property type="component" value="Unassembled WGS sequence"/>
</dbReference>
<dbReference type="PROSITE" id="PS00134">
    <property type="entry name" value="TRYPSIN_HIS"/>
    <property type="match status" value="1"/>
</dbReference>
<dbReference type="SMART" id="SM00020">
    <property type="entry name" value="Tryp_SPc"/>
    <property type="match status" value="1"/>
</dbReference>
<evidence type="ECO:0000313" key="4">
    <source>
        <dbReference type="EMBL" id="CDW57253.1"/>
    </source>
</evidence>
<dbReference type="PROSITE" id="PS50240">
    <property type="entry name" value="TRYPSIN_DOM"/>
    <property type="match status" value="1"/>
</dbReference>
<reference evidence="4" key="1">
    <citation type="submission" date="2014-01" db="EMBL/GenBank/DDBJ databases">
        <authorList>
            <person name="Aslett M."/>
        </authorList>
    </citation>
    <scope>NUCLEOTIDE SEQUENCE</scope>
</reference>
<evidence type="ECO:0000259" key="3">
    <source>
        <dbReference type="PROSITE" id="PS50240"/>
    </source>
</evidence>
<dbReference type="InterPro" id="IPR018114">
    <property type="entry name" value="TRYPSIN_HIS"/>
</dbReference>
<feature type="chain" id="PRO_5001728729" evidence="2">
    <location>
        <begin position="22"/>
        <end position="204"/>
    </location>
</feature>
<dbReference type="InterPro" id="IPR009003">
    <property type="entry name" value="Peptidase_S1_PA"/>
</dbReference>
<dbReference type="AlphaFoldDB" id="A0A077ZCJ6"/>
<evidence type="ECO:0000256" key="2">
    <source>
        <dbReference type="SAM" id="SignalP"/>
    </source>
</evidence>
<keyword evidence="4" id="KW-0378">Hydrolase</keyword>
<dbReference type="Pfam" id="PF00089">
    <property type="entry name" value="Trypsin"/>
    <property type="match status" value="1"/>
</dbReference>
<dbReference type="Gene3D" id="2.40.10.10">
    <property type="entry name" value="Trypsin-like serine proteases"/>
    <property type="match status" value="1"/>
</dbReference>
<keyword evidence="1" id="KW-1015">Disulfide bond</keyword>
<keyword evidence="4" id="KW-0645">Protease</keyword>
<sequence length="204" mass="23079">MYQRMAILIAAAMVTVRIVQSCGVPAVRPFKRPVKELTNRIVNGWEAKPHSLPWMVSILVTYGQKFLTCSGFLIENGMKNETDILLTASHCLHIAGKFQAPGKIFLVLGAHNLDHFDDTIPRRARNYVTHFYRSVAEDNDIAMVRMEKPVKFSSYVSPLCLPEGEIPDLENKKCFAAGWGRTERDLLISHSLCLLLLICSREYN</sequence>
<proteinExistence type="predicted"/>
<dbReference type="GO" id="GO:0006508">
    <property type="term" value="P:proteolysis"/>
    <property type="evidence" value="ECO:0007669"/>
    <property type="project" value="UniProtKB-KW"/>
</dbReference>
<protein>
    <submittedName>
        <fullName evidence="4">Newborn larvae specific serine protease SS2 1</fullName>
    </submittedName>
</protein>
<dbReference type="PANTHER" id="PTHR24252:SF7">
    <property type="entry name" value="HYALIN"/>
    <property type="match status" value="1"/>
</dbReference>
<accession>A0A077ZCJ6</accession>
<dbReference type="PANTHER" id="PTHR24252">
    <property type="entry name" value="ACROSIN-RELATED"/>
    <property type="match status" value="1"/>
</dbReference>
<evidence type="ECO:0000256" key="1">
    <source>
        <dbReference type="ARBA" id="ARBA00023157"/>
    </source>
</evidence>
<organism evidence="4 5">
    <name type="scientific">Trichuris trichiura</name>
    <name type="common">Whipworm</name>
    <name type="synonym">Trichocephalus trichiurus</name>
    <dbReference type="NCBI Taxonomy" id="36087"/>
    <lineage>
        <taxon>Eukaryota</taxon>
        <taxon>Metazoa</taxon>
        <taxon>Ecdysozoa</taxon>
        <taxon>Nematoda</taxon>
        <taxon>Enoplea</taxon>
        <taxon>Dorylaimia</taxon>
        <taxon>Trichinellida</taxon>
        <taxon>Trichuridae</taxon>
        <taxon>Trichuris</taxon>
    </lineage>
</organism>
<dbReference type="SUPFAM" id="SSF50494">
    <property type="entry name" value="Trypsin-like serine proteases"/>
    <property type="match status" value="1"/>
</dbReference>